<dbReference type="Proteomes" id="UP000229498">
    <property type="component" value="Unassembled WGS sequence"/>
</dbReference>
<gene>
    <name evidence="1" type="ORF">CVT23_20125</name>
</gene>
<evidence type="ECO:0000313" key="1">
    <source>
        <dbReference type="EMBL" id="PJK27789.1"/>
    </source>
</evidence>
<name>A0A2M9FWH5_9PROT</name>
<comment type="caution">
    <text evidence="1">The sequence shown here is derived from an EMBL/GenBank/DDBJ whole genome shotgun (WGS) entry which is preliminary data.</text>
</comment>
<sequence>MLLVPAGAHAADPSLVGELDPGLIDAIGNRALDNIHLGQCAPERNCQPATSAEKRRGVITGNMTADAIRRGAGSAWADHCGFEWGERSFLPLMEREQNSGCWNPRQLALISVTHGLAMALFRDELKSKGHICDPATQERVEAYLLKIGGMTRRNDCRE</sequence>
<evidence type="ECO:0000313" key="2">
    <source>
        <dbReference type="Proteomes" id="UP000229498"/>
    </source>
</evidence>
<dbReference type="EMBL" id="PHIG01000054">
    <property type="protein sequence ID" value="PJK27789.1"/>
    <property type="molecule type" value="Genomic_DNA"/>
</dbReference>
<reference evidence="1 2" key="1">
    <citation type="submission" date="2017-11" db="EMBL/GenBank/DDBJ databases">
        <title>Draft genome sequence of Rhizobiales bacterium SY3-13.</title>
        <authorList>
            <person name="Sun C."/>
        </authorList>
    </citation>
    <scope>NUCLEOTIDE SEQUENCE [LARGE SCALE GENOMIC DNA]</scope>
    <source>
        <strain evidence="1 2">SY3-13</strain>
    </source>
</reference>
<protein>
    <submittedName>
        <fullName evidence="1">Uncharacterized protein</fullName>
    </submittedName>
</protein>
<organism evidence="1 2">
    <name type="scientific">Minwuia thermotolerans</name>
    <dbReference type="NCBI Taxonomy" id="2056226"/>
    <lineage>
        <taxon>Bacteria</taxon>
        <taxon>Pseudomonadati</taxon>
        <taxon>Pseudomonadota</taxon>
        <taxon>Alphaproteobacteria</taxon>
        <taxon>Minwuiales</taxon>
        <taxon>Minwuiaceae</taxon>
        <taxon>Minwuia</taxon>
    </lineage>
</organism>
<proteinExistence type="predicted"/>
<keyword evidence="2" id="KW-1185">Reference proteome</keyword>
<accession>A0A2M9FWH5</accession>
<dbReference type="AlphaFoldDB" id="A0A2M9FWH5"/>